<name>A0A397URY5_9GLOM</name>
<keyword evidence="3" id="KW-1185">Reference proteome</keyword>
<dbReference type="AlphaFoldDB" id="A0A397URY5"/>
<protein>
    <submittedName>
        <fullName evidence="2">Uncharacterized protein</fullName>
    </submittedName>
</protein>
<gene>
    <name evidence="2" type="ORF">C2G38_2199247</name>
</gene>
<feature type="coiled-coil region" evidence="1">
    <location>
        <begin position="14"/>
        <end position="63"/>
    </location>
</feature>
<reference evidence="2 3" key="1">
    <citation type="submission" date="2018-06" db="EMBL/GenBank/DDBJ databases">
        <title>Comparative genomics reveals the genomic features of Rhizophagus irregularis, R. cerebriforme, R. diaphanum and Gigaspora rosea, and their symbiotic lifestyle signature.</title>
        <authorList>
            <person name="Morin E."/>
            <person name="San Clemente H."/>
            <person name="Chen E.C.H."/>
            <person name="De La Providencia I."/>
            <person name="Hainaut M."/>
            <person name="Kuo A."/>
            <person name="Kohler A."/>
            <person name="Murat C."/>
            <person name="Tang N."/>
            <person name="Roy S."/>
            <person name="Loubradou J."/>
            <person name="Henrissat B."/>
            <person name="Grigoriev I.V."/>
            <person name="Corradi N."/>
            <person name="Roux C."/>
            <person name="Martin F.M."/>
        </authorList>
    </citation>
    <scope>NUCLEOTIDE SEQUENCE [LARGE SCALE GENOMIC DNA]</scope>
    <source>
        <strain evidence="2 3">DAOM 194757</strain>
    </source>
</reference>
<evidence type="ECO:0000313" key="2">
    <source>
        <dbReference type="EMBL" id="RIB12975.1"/>
    </source>
</evidence>
<dbReference type="Proteomes" id="UP000266673">
    <property type="component" value="Unassembled WGS sequence"/>
</dbReference>
<evidence type="ECO:0000313" key="3">
    <source>
        <dbReference type="Proteomes" id="UP000266673"/>
    </source>
</evidence>
<keyword evidence="1" id="KW-0175">Coiled coil</keyword>
<evidence type="ECO:0000256" key="1">
    <source>
        <dbReference type="SAM" id="Coils"/>
    </source>
</evidence>
<organism evidence="2 3">
    <name type="scientific">Gigaspora rosea</name>
    <dbReference type="NCBI Taxonomy" id="44941"/>
    <lineage>
        <taxon>Eukaryota</taxon>
        <taxon>Fungi</taxon>
        <taxon>Fungi incertae sedis</taxon>
        <taxon>Mucoromycota</taxon>
        <taxon>Glomeromycotina</taxon>
        <taxon>Glomeromycetes</taxon>
        <taxon>Diversisporales</taxon>
        <taxon>Gigasporaceae</taxon>
        <taxon>Gigaspora</taxon>
    </lineage>
</organism>
<dbReference type="EMBL" id="QKWP01000972">
    <property type="protein sequence ID" value="RIB12975.1"/>
    <property type="molecule type" value="Genomic_DNA"/>
</dbReference>
<proteinExistence type="predicted"/>
<sequence>MELELDAECEKIKTKQQEIEYKLAKRNNEILKDKQKLEKMKAKMEHQHKIAELIAQMKQTKMQNGKEFKLAYLGPLSAIIQQNKALEVYLFRMLIFIYSRYLAILTIERQDNEISEANKFQINQNTINTITEDDRKFQISDMLKIAINQNIMTENDRKYLLDEEKK</sequence>
<accession>A0A397URY5</accession>
<comment type="caution">
    <text evidence="2">The sequence shown here is derived from an EMBL/GenBank/DDBJ whole genome shotgun (WGS) entry which is preliminary data.</text>
</comment>